<feature type="compositionally biased region" description="Polar residues" evidence="2">
    <location>
        <begin position="691"/>
        <end position="707"/>
    </location>
</feature>
<dbReference type="EMBL" id="BMAT01005794">
    <property type="protein sequence ID" value="GFR99751.1"/>
    <property type="molecule type" value="Genomic_DNA"/>
</dbReference>
<feature type="compositionally biased region" description="Pro residues" evidence="2">
    <location>
        <begin position="666"/>
        <end position="679"/>
    </location>
</feature>
<dbReference type="PANTHER" id="PTHR12482:SF5">
    <property type="entry name" value="DUF676 DOMAIN-CONTAINING PROTEIN"/>
    <property type="match status" value="1"/>
</dbReference>
<keyword evidence="5" id="KW-1185">Reference proteome</keyword>
<accession>A0AAV4HRC1</accession>
<dbReference type="InterPro" id="IPR029058">
    <property type="entry name" value="AB_hydrolase_fold"/>
</dbReference>
<dbReference type="InterPro" id="IPR007751">
    <property type="entry name" value="DUF676_lipase-like"/>
</dbReference>
<feature type="compositionally biased region" description="Low complexity" evidence="2">
    <location>
        <begin position="472"/>
        <end position="482"/>
    </location>
</feature>
<feature type="region of interest" description="Disordered" evidence="2">
    <location>
        <begin position="64"/>
        <end position="93"/>
    </location>
</feature>
<feature type="domain" description="DUF676" evidence="3">
    <location>
        <begin position="1076"/>
        <end position="1265"/>
    </location>
</feature>
<dbReference type="Pfam" id="PF12394">
    <property type="entry name" value="DUF3657"/>
    <property type="match status" value="1"/>
</dbReference>
<dbReference type="FunFam" id="3.40.50.1820:FF:000004">
    <property type="entry name" value="Protein FAM135A isoform a"/>
    <property type="match status" value="1"/>
</dbReference>
<feature type="compositionally biased region" description="Polar residues" evidence="2">
    <location>
        <begin position="841"/>
        <end position="850"/>
    </location>
</feature>
<dbReference type="InterPro" id="IPR044294">
    <property type="entry name" value="Lipase-like"/>
</dbReference>
<feature type="compositionally biased region" description="Low complexity" evidence="2">
    <location>
        <begin position="680"/>
        <end position="690"/>
    </location>
</feature>
<feature type="compositionally biased region" description="Basic residues" evidence="2">
    <location>
        <begin position="483"/>
        <end position="499"/>
    </location>
</feature>
<dbReference type="Proteomes" id="UP000762676">
    <property type="component" value="Unassembled WGS sequence"/>
</dbReference>
<gene>
    <name evidence="4" type="ORF">ElyMa_002799700</name>
</gene>
<feature type="region of interest" description="Disordered" evidence="2">
    <location>
        <begin position="758"/>
        <end position="940"/>
    </location>
</feature>
<protein>
    <submittedName>
        <fullName evidence="4">Protein FAM135A</fullName>
    </submittedName>
</protein>
<comment type="caution">
    <text evidence="4">The sequence shown here is derived from an EMBL/GenBank/DDBJ whole genome shotgun (WGS) entry which is preliminary data.</text>
</comment>
<feature type="compositionally biased region" description="Low complexity" evidence="2">
    <location>
        <begin position="888"/>
        <end position="934"/>
    </location>
</feature>
<organism evidence="4 5">
    <name type="scientific">Elysia marginata</name>
    <dbReference type="NCBI Taxonomy" id="1093978"/>
    <lineage>
        <taxon>Eukaryota</taxon>
        <taxon>Metazoa</taxon>
        <taxon>Spiralia</taxon>
        <taxon>Lophotrochozoa</taxon>
        <taxon>Mollusca</taxon>
        <taxon>Gastropoda</taxon>
        <taxon>Heterobranchia</taxon>
        <taxon>Euthyneura</taxon>
        <taxon>Panpulmonata</taxon>
        <taxon>Sacoglossa</taxon>
        <taxon>Placobranchoidea</taxon>
        <taxon>Plakobranchidae</taxon>
        <taxon>Elysia</taxon>
    </lineage>
</organism>
<dbReference type="InterPro" id="IPR022122">
    <property type="entry name" value="DUF3657"/>
</dbReference>
<feature type="compositionally biased region" description="Low complexity" evidence="2">
    <location>
        <begin position="809"/>
        <end position="839"/>
    </location>
</feature>
<evidence type="ECO:0000313" key="5">
    <source>
        <dbReference type="Proteomes" id="UP000762676"/>
    </source>
</evidence>
<evidence type="ECO:0000313" key="4">
    <source>
        <dbReference type="EMBL" id="GFR99751.1"/>
    </source>
</evidence>
<proteinExistence type="inferred from homology"/>
<dbReference type="Pfam" id="PF05057">
    <property type="entry name" value="DUF676"/>
    <property type="match status" value="1"/>
</dbReference>
<dbReference type="PANTHER" id="PTHR12482">
    <property type="entry name" value="LIPASE ROG1-RELATED-RELATED"/>
    <property type="match status" value="1"/>
</dbReference>
<evidence type="ECO:0000259" key="3">
    <source>
        <dbReference type="Pfam" id="PF05057"/>
    </source>
</evidence>
<dbReference type="SUPFAM" id="SSF53474">
    <property type="entry name" value="alpha/beta-Hydrolases"/>
    <property type="match status" value="1"/>
</dbReference>
<sequence>MRYRPALEDEAHVERKSKMAGGIIGPVSQSSAVKPALPMGVLASYFVVVRAQVTTKSRLLRTPPKSAARVEITDNKHNSQQGQGGETTAAAFKQSNTGVSQRFQILYRNEEVDVSDIFIYRIHTLVDSAKLETNLDNLDLRLEVQLWCTDDDESSDSEPKMELANTRILQLHISPTKGLHHALPVLFDYFHLSAVEVVVHGTIIAIHQPYLTMPKSQKSQKSSDQSTFEVVYFGQKTTSVPPSNALTSSTRMQQAHLMHKTICNILLSAHESLQEYLQLYAAKIPGNNFQFVRKDCHTRLGEAVLKVQGVLEEDDLIQTAITDITQLCAENVILWAQFLEIVLTQPRVHRHLAQEHHNARIRRFAEAFFTLENNKASCLSCYDPGIHGHSALASVVKNSPYFTNLPRLPVQCLELDGDETSLPVIFEDIYHDARAPPPQVYQAHLETGSPRNRSSSNSSSSLASEQGGGPVSGTNSTSSPSGTRKRSSGRGNKKKFIKNIKREGFKRPSSYYCSDVEAAQAGQPIEPPPTGATLIGYRKNQEPQFVPSEIVNLGTLSPDTEDPYSQLSMQLNKSLSPRSSILPTACMNRGSTESLPSLYETPGPVTPDFTTAANGNHKPTIPSTSPPVISTPQRSQGTPTDTVPQSSVVVSPGPSIALVTNLPPADSKPPPVPTSPPPSLNNSVSSLNSKEINSGDGSSEGKSGLTEQHSRNSKTTVGDKGAGDFNSCSTLSENDYETLACDISKALGEKEPSASSILTAIGSSNNDDFSDDDTNVANGFDDVLDTYHKDFGVSENTSSTNDKPPAAPSSIDTAPASSQSSSDPSGLGSSVSITSTASSEKPFTSNSTVDLKNDSALGSDISSQEEASSSSSPHKAPSSSLDVSVAGTPIPSSSLPAISSTSFTDSETSSPTVLKASSSVAATASSSSTPTKTSYNDPRHRVTVIELLKEEYRRSLPADTSDSNTADLSSVHLSAYKDGFSGHRASSDSDILKNCDEGEVDSRSLALKRSGVDSGEKKRAALSSSSSYPELSHMVKGEHPRLVSVVGHTTVNECPTLASTIPYFQVPPEIDDSGSGVHLIVCVHGLDGNSADLRLVRTYIEMALPGFKLEFLMSDRNQQDTFADFDKMTDRLVDEILNYLDNFGFNVSRISFVGHSLGNVIIRSTLSRPKLAHLLPKLYTLLSLSGPHLGTIYNTSGLVNMGMWFMQKWKKSGSLLQLALKDHPDPRQTFLYKLSLKPVLQHFKHVLLVGSHQDRYVPYHSSRIEICRSAQKDSSVMGAVYREMVQNILEPVIQSPLCTLIRYDVFHSLPSTANTMIGRAAHIAVLDSEIFIEKFLTVTGLKYFQ</sequence>
<feature type="region of interest" description="Disordered" evidence="2">
    <location>
        <begin position="444"/>
        <end position="500"/>
    </location>
</feature>
<evidence type="ECO:0000256" key="1">
    <source>
        <dbReference type="ARBA" id="ARBA00007949"/>
    </source>
</evidence>
<evidence type="ECO:0000256" key="2">
    <source>
        <dbReference type="SAM" id="MobiDB-lite"/>
    </source>
</evidence>
<feature type="compositionally biased region" description="Low complexity" evidence="2">
    <location>
        <begin position="619"/>
        <end position="655"/>
    </location>
</feature>
<feature type="compositionally biased region" description="Low complexity" evidence="2">
    <location>
        <begin position="859"/>
        <end position="880"/>
    </location>
</feature>
<comment type="similarity">
    <text evidence="1">Belongs to the FAM135 family.</text>
</comment>
<feature type="region of interest" description="Disordered" evidence="2">
    <location>
        <begin position="581"/>
        <end position="731"/>
    </location>
</feature>
<feature type="compositionally biased region" description="Low complexity" evidence="2">
    <location>
        <begin position="449"/>
        <end position="461"/>
    </location>
</feature>
<name>A0AAV4HRC1_9GAST</name>
<dbReference type="Gene3D" id="3.40.50.1820">
    <property type="entry name" value="alpha/beta hydrolase"/>
    <property type="match status" value="1"/>
</dbReference>
<reference evidence="4 5" key="1">
    <citation type="journal article" date="2021" name="Elife">
        <title>Chloroplast acquisition without the gene transfer in kleptoplastic sea slugs, Plakobranchus ocellatus.</title>
        <authorList>
            <person name="Maeda T."/>
            <person name="Takahashi S."/>
            <person name="Yoshida T."/>
            <person name="Shimamura S."/>
            <person name="Takaki Y."/>
            <person name="Nagai Y."/>
            <person name="Toyoda A."/>
            <person name="Suzuki Y."/>
            <person name="Arimoto A."/>
            <person name="Ishii H."/>
            <person name="Satoh N."/>
            <person name="Nishiyama T."/>
            <person name="Hasebe M."/>
            <person name="Maruyama T."/>
            <person name="Minagawa J."/>
            <person name="Obokata J."/>
            <person name="Shigenobu S."/>
        </authorList>
    </citation>
    <scope>NUCLEOTIDE SEQUENCE [LARGE SCALE GENOMIC DNA]</scope>
</reference>